<evidence type="ECO:0000313" key="1">
    <source>
        <dbReference type="EMBL" id="MCL6422503.1"/>
    </source>
</evidence>
<proteinExistence type="predicted"/>
<name>A0ABT0QXV8_9MICO</name>
<keyword evidence="2" id="KW-1185">Reference proteome</keyword>
<protein>
    <submittedName>
        <fullName evidence="1">YbjN domain-containing protein</fullName>
    </submittedName>
</protein>
<dbReference type="Proteomes" id="UP001203761">
    <property type="component" value="Unassembled WGS sequence"/>
</dbReference>
<accession>A0ABT0QXV8</accession>
<reference evidence="1" key="1">
    <citation type="submission" date="2022-02" db="EMBL/GenBank/DDBJ databases">
        <authorList>
            <person name="Lee M."/>
            <person name="Kim S.-J."/>
            <person name="Jung M.-Y."/>
        </authorList>
    </citation>
    <scope>NUCLEOTIDE SEQUENCE</scope>
    <source>
        <strain evidence="1">JHP9</strain>
    </source>
</reference>
<sequence length="157" mass="17844">MGFFTNTPSAQPPGLQPLTRDRVEAVLKSLDFEYDVDEDGDIATGFEDGVYWIFVDEEEGILSVRGQWRSILPGSMHAEAMQAAHEWNRERIWPKTFADLTDLQDVFLVTGYTVDYQPGVSDDQIEQHIRCAIGTSEGFFEALKERFPEAAAEYEEE</sequence>
<comment type="caution">
    <text evidence="1">The sequence shown here is derived from an EMBL/GenBank/DDBJ whole genome shotgun (WGS) entry which is preliminary data.</text>
</comment>
<organism evidence="1 2">
    <name type="scientific">Brachybacterium equifaecis</name>
    <dbReference type="NCBI Taxonomy" id="2910770"/>
    <lineage>
        <taxon>Bacteria</taxon>
        <taxon>Bacillati</taxon>
        <taxon>Actinomycetota</taxon>
        <taxon>Actinomycetes</taxon>
        <taxon>Micrococcales</taxon>
        <taxon>Dermabacteraceae</taxon>
        <taxon>Brachybacterium</taxon>
    </lineage>
</organism>
<dbReference type="Pfam" id="PF10722">
    <property type="entry name" value="YbjN"/>
    <property type="match status" value="1"/>
</dbReference>
<dbReference type="RefSeq" id="WP_249736600.1">
    <property type="nucleotide sequence ID" value="NZ_JAKNCJ010000001.1"/>
</dbReference>
<dbReference type="EMBL" id="JAKNCJ010000001">
    <property type="protein sequence ID" value="MCL6422503.1"/>
    <property type="molecule type" value="Genomic_DNA"/>
</dbReference>
<dbReference type="InterPro" id="IPR019660">
    <property type="entry name" value="Put_sensory_transdc_reg_YbjN"/>
</dbReference>
<gene>
    <name evidence="1" type="ORF">Bequi_03735</name>
</gene>
<evidence type="ECO:0000313" key="2">
    <source>
        <dbReference type="Proteomes" id="UP001203761"/>
    </source>
</evidence>